<protein>
    <submittedName>
        <fullName evidence="1">PqqD family protein</fullName>
    </submittedName>
</protein>
<dbReference type="InterPro" id="IPR041881">
    <property type="entry name" value="PqqD_sf"/>
</dbReference>
<dbReference type="AlphaFoldDB" id="A0A4V5TIQ5"/>
<evidence type="ECO:0000313" key="2">
    <source>
        <dbReference type="Proteomes" id="UP000307841"/>
    </source>
</evidence>
<name>A0A4V5TIQ5_9BACL</name>
<dbReference type="InterPro" id="IPR008792">
    <property type="entry name" value="PQQD"/>
</dbReference>
<dbReference type="EMBL" id="SZNK01000001">
    <property type="protein sequence ID" value="TKI54823.1"/>
    <property type="molecule type" value="Genomic_DNA"/>
</dbReference>
<sequence>MNLKYKIMETVSSVDIDGQRYLMDSKTANYFSLDPISIYVWEMLKESNDFETIVIRVVAEYNAQKEDVIVDIQSFIHDLIENGLLKVVS</sequence>
<accession>A0A4V5TIQ5</accession>
<organism evidence="1 2">
    <name type="scientific">Brevibacillus antibioticus</name>
    <dbReference type="NCBI Taxonomy" id="2570228"/>
    <lineage>
        <taxon>Bacteria</taxon>
        <taxon>Bacillati</taxon>
        <taxon>Bacillota</taxon>
        <taxon>Bacilli</taxon>
        <taxon>Bacillales</taxon>
        <taxon>Paenibacillaceae</taxon>
        <taxon>Brevibacillus</taxon>
    </lineage>
</organism>
<evidence type="ECO:0000313" key="1">
    <source>
        <dbReference type="EMBL" id="TKI54823.1"/>
    </source>
</evidence>
<reference evidence="1 2" key="1">
    <citation type="submission" date="2019-04" db="EMBL/GenBank/DDBJ databases">
        <title>Whole genome sequencing of Brevibacillus sp. TGS2-1.</title>
        <authorList>
            <person name="Choi A."/>
        </authorList>
    </citation>
    <scope>NUCLEOTIDE SEQUENCE [LARGE SCALE GENOMIC DNA]</scope>
    <source>
        <strain evidence="1 2">TGS2-1</strain>
    </source>
</reference>
<comment type="caution">
    <text evidence="1">The sequence shown here is derived from an EMBL/GenBank/DDBJ whole genome shotgun (WGS) entry which is preliminary data.</text>
</comment>
<dbReference type="Proteomes" id="UP000307841">
    <property type="component" value="Unassembled WGS sequence"/>
</dbReference>
<proteinExistence type="predicted"/>
<keyword evidence="2" id="KW-1185">Reference proteome</keyword>
<gene>
    <name evidence="1" type="ORF">E8L90_04850</name>
</gene>
<dbReference type="Pfam" id="PF05402">
    <property type="entry name" value="PqqD"/>
    <property type="match status" value="1"/>
</dbReference>
<dbReference type="Gene3D" id="1.10.10.1150">
    <property type="entry name" value="Coenzyme PQQ synthesis protein D (PqqD)"/>
    <property type="match status" value="1"/>
</dbReference>